<comment type="caution">
    <text evidence="2">The sequence shown here is derived from an EMBL/GenBank/DDBJ whole genome shotgun (WGS) entry which is preliminary data.</text>
</comment>
<reference evidence="2 3" key="1">
    <citation type="submission" date="2023-03" db="EMBL/GenBank/DDBJ databases">
        <title>Bacillus Genome Sequencing.</title>
        <authorList>
            <person name="Dunlap C."/>
        </authorList>
    </citation>
    <scope>NUCLEOTIDE SEQUENCE [LARGE SCALE GENOMIC DNA]</scope>
    <source>
        <strain evidence="2 3">B-41290</strain>
    </source>
</reference>
<feature type="transmembrane region" description="Helical" evidence="1">
    <location>
        <begin position="136"/>
        <end position="159"/>
    </location>
</feature>
<sequence>MKTSFSINFLALFAINILILFEVKDLFDFEWSLTTFIVAIFAFFFVMLILIIFINILFNFILTHFTSYNLDYEENQGKVLNTIFLVNEILFLCLYVLLLFDNNLFFTLQDYKYITPIIFSILFSILLNLKLKDIFLFNFGIILANGLLLVSQKLFLFIYTSSV</sequence>
<feature type="transmembrane region" description="Helical" evidence="1">
    <location>
        <begin position="79"/>
        <end position="99"/>
    </location>
</feature>
<protein>
    <submittedName>
        <fullName evidence="2">Uncharacterized protein</fullName>
    </submittedName>
</protein>
<evidence type="ECO:0000313" key="2">
    <source>
        <dbReference type="EMBL" id="MEC0271569.1"/>
    </source>
</evidence>
<dbReference type="RefSeq" id="WP_367405887.1">
    <property type="nucleotide sequence ID" value="NZ_JARNBH010000002.1"/>
</dbReference>
<keyword evidence="1" id="KW-1133">Transmembrane helix</keyword>
<keyword evidence="1" id="KW-0812">Transmembrane</keyword>
<dbReference type="AlphaFoldDB" id="A0AAW9N8N0"/>
<keyword evidence="1" id="KW-0472">Membrane</keyword>
<dbReference type="EMBL" id="JARNBH010000002">
    <property type="protein sequence ID" value="MEC0271569.1"/>
    <property type="molecule type" value="Genomic_DNA"/>
</dbReference>
<feature type="transmembrane region" description="Helical" evidence="1">
    <location>
        <begin position="35"/>
        <end position="58"/>
    </location>
</feature>
<feature type="transmembrane region" description="Helical" evidence="1">
    <location>
        <begin position="7"/>
        <end position="23"/>
    </location>
</feature>
<proteinExistence type="predicted"/>
<name>A0AAW9N8N0_9BACI</name>
<keyword evidence="3" id="KW-1185">Reference proteome</keyword>
<evidence type="ECO:0000256" key="1">
    <source>
        <dbReference type="SAM" id="Phobius"/>
    </source>
</evidence>
<evidence type="ECO:0000313" key="3">
    <source>
        <dbReference type="Proteomes" id="UP001307168"/>
    </source>
</evidence>
<organism evidence="2 3">
    <name type="scientific">Peribacillus castrilensis</name>
    <dbReference type="NCBI Taxonomy" id="2897690"/>
    <lineage>
        <taxon>Bacteria</taxon>
        <taxon>Bacillati</taxon>
        <taxon>Bacillota</taxon>
        <taxon>Bacilli</taxon>
        <taxon>Bacillales</taxon>
        <taxon>Bacillaceae</taxon>
        <taxon>Peribacillus</taxon>
    </lineage>
</organism>
<gene>
    <name evidence="2" type="ORF">P4706_00545</name>
</gene>
<feature type="transmembrane region" description="Helical" evidence="1">
    <location>
        <begin position="111"/>
        <end position="129"/>
    </location>
</feature>
<dbReference type="Proteomes" id="UP001307168">
    <property type="component" value="Unassembled WGS sequence"/>
</dbReference>
<accession>A0AAW9N8N0</accession>